<feature type="compositionally biased region" description="Low complexity" evidence="1">
    <location>
        <begin position="168"/>
        <end position="190"/>
    </location>
</feature>
<dbReference type="Proteomes" id="UP000011087">
    <property type="component" value="Unassembled WGS sequence"/>
</dbReference>
<feature type="compositionally biased region" description="Low complexity" evidence="1">
    <location>
        <begin position="130"/>
        <end position="147"/>
    </location>
</feature>
<evidence type="ECO:0000313" key="4">
    <source>
        <dbReference type="Proteomes" id="UP000011087"/>
    </source>
</evidence>
<feature type="region of interest" description="Disordered" evidence="1">
    <location>
        <begin position="88"/>
        <end position="280"/>
    </location>
</feature>
<proteinExistence type="predicted"/>
<dbReference type="EnsemblProtists" id="EKX35423">
    <property type="protein sequence ID" value="EKX35423"/>
    <property type="gene ID" value="GUITHDRAFT_118440"/>
</dbReference>
<reference evidence="4" key="2">
    <citation type="submission" date="2012-11" db="EMBL/GenBank/DDBJ databases">
        <authorList>
            <person name="Kuo A."/>
            <person name="Curtis B.A."/>
            <person name="Tanifuji G."/>
            <person name="Burki F."/>
            <person name="Gruber A."/>
            <person name="Irimia M."/>
            <person name="Maruyama S."/>
            <person name="Arias M.C."/>
            <person name="Ball S.G."/>
            <person name="Gile G.H."/>
            <person name="Hirakawa Y."/>
            <person name="Hopkins J.F."/>
            <person name="Rensing S.A."/>
            <person name="Schmutz J."/>
            <person name="Symeonidi A."/>
            <person name="Elias M."/>
            <person name="Eveleigh R.J."/>
            <person name="Herman E.K."/>
            <person name="Klute M.J."/>
            <person name="Nakayama T."/>
            <person name="Obornik M."/>
            <person name="Reyes-Prieto A."/>
            <person name="Armbrust E.V."/>
            <person name="Aves S.J."/>
            <person name="Beiko R.G."/>
            <person name="Coutinho P."/>
            <person name="Dacks J.B."/>
            <person name="Durnford D.G."/>
            <person name="Fast N.M."/>
            <person name="Green B.R."/>
            <person name="Grisdale C."/>
            <person name="Hempe F."/>
            <person name="Henrissat B."/>
            <person name="Hoppner M.P."/>
            <person name="Ishida K.-I."/>
            <person name="Kim E."/>
            <person name="Koreny L."/>
            <person name="Kroth P.G."/>
            <person name="Liu Y."/>
            <person name="Malik S.-B."/>
            <person name="Maier U.G."/>
            <person name="McRose D."/>
            <person name="Mock T."/>
            <person name="Neilson J.A."/>
            <person name="Onodera N.T."/>
            <person name="Poole A.M."/>
            <person name="Pritham E.J."/>
            <person name="Richards T.A."/>
            <person name="Rocap G."/>
            <person name="Roy S.W."/>
            <person name="Sarai C."/>
            <person name="Schaack S."/>
            <person name="Shirato S."/>
            <person name="Slamovits C.H."/>
            <person name="Spencer D.F."/>
            <person name="Suzuki S."/>
            <person name="Worden A.Z."/>
            <person name="Zauner S."/>
            <person name="Barry K."/>
            <person name="Bell C."/>
            <person name="Bharti A.K."/>
            <person name="Crow J.A."/>
            <person name="Grimwood J."/>
            <person name="Kramer R."/>
            <person name="Lindquist E."/>
            <person name="Lucas S."/>
            <person name="Salamov A."/>
            <person name="McFadden G.I."/>
            <person name="Lane C.E."/>
            <person name="Keeling P.J."/>
            <person name="Gray M.W."/>
            <person name="Grigoriev I.V."/>
            <person name="Archibald J.M."/>
        </authorList>
    </citation>
    <scope>NUCLEOTIDE SEQUENCE</scope>
    <source>
        <strain evidence="4">CCMP2712</strain>
    </source>
</reference>
<feature type="compositionally biased region" description="Basic and acidic residues" evidence="1">
    <location>
        <begin position="257"/>
        <end position="271"/>
    </location>
</feature>
<reference evidence="2 4" key="1">
    <citation type="journal article" date="2012" name="Nature">
        <title>Algal genomes reveal evolutionary mosaicism and the fate of nucleomorphs.</title>
        <authorList>
            <consortium name="DOE Joint Genome Institute"/>
            <person name="Curtis B.A."/>
            <person name="Tanifuji G."/>
            <person name="Burki F."/>
            <person name="Gruber A."/>
            <person name="Irimia M."/>
            <person name="Maruyama S."/>
            <person name="Arias M.C."/>
            <person name="Ball S.G."/>
            <person name="Gile G.H."/>
            <person name="Hirakawa Y."/>
            <person name="Hopkins J.F."/>
            <person name="Kuo A."/>
            <person name="Rensing S.A."/>
            <person name="Schmutz J."/>
            <person name="Symeonidi A."/>
            <person name="Elias M."/>
            <person name="Eveleigh R.J."/>
            <person name="Herman E.K."/>
            <person name="Klute M.J."/>
            <person name="Nakayama T."/>
            <person name="Obornik M."/>
            <person name="Reyes-Prieto A."/>
            <person name="Armbrust E.V."/>
            <person name="Aves S.J."/>
            <person name="Beiko R.G."/>
            <person name="Coutinho P."/>
            <person name="Dacks J.B."/>
            <person name="Durnford D.G."/>
            <person name="Fast N.M."/>
            <person name="Green B.R."/>
            <person name="Grisdale C.J."/>
            <person name="Hempel F."/>
            <person name="Henrissat B."/>
            <person name="Hoppner M.P."/>
            <person name="Ishida K."/>
            <person name="Kim E."/>
            <person name="Koreny L."/>
            <person name="Kroth P.G."/>
            <person name="Liu Y."/>
            <person name="Malik S.B."/>
            <person name="Maier U.G."/>
            <person name="McRose D."/>
            <person name="Mock T."/>
            <person name="Neilson J.A."/>
            <person name="Onodera N.T."/>
            <person name="Poole A.M."/>
            <person name="Pritham E.J."/>
            <person name="Richards T.A."/>
            <person name="Rocap G."/>
            <person name="Roy S.W."/>
            <person name="Sarai C."/>
            <person name="Schaack S."/>
            <person name="Shirato S."/>
            <person name="Slamovits C.H."/>
            <person name="Spencer D.F."/>
            <person name="Suzuki S."/>
            <person name="Worden A.Z."/>
            <person name="Zauner S."/>
            <person name="Barry K."/>
            <person name="Bell C."/>
            <person name="Bharti A.K."/>
            <person name="Crow J.A."/>
            <person name="Grimwood J."/>
            <person name="Kramer R."/>
            <person name="Lindquist E."/>
            <person name="Lucas S."/>
            <person name="Salamov A."/>
            <person name="McFadden G.I."/>
            <person name="Lane C.E."/>
            <person name="Keeling P.J."/>
            <person name="Gray M.W."/>
            <person name="Grigoriev I.V."/>
            <person name="Archibald J.M."/>
        </authorList>
    </citation>
    <scope>NUCLEOTIDE SEQUENCE</scope>
    <source>
        <strain evidence="2 4">CCMP2712</strain>
    </source>
</reference>
<feature type="compositionally biased region" description="Basic residues" evidence="1">
    <location>
        <begin position="195"/>
        <end position="206"/>
    </location>
</feature>
<sequence length="378" mass="40595">MQIIIVNNAQMLANSSTASATSTNTNIRRKALTPALAADIFSQRSLKPGYATVESSFVARKYGVSSKTVRDIWSRRTWTEATRPLWTADEIESTGTEPATRLGSMDGGSSGSSSPKDCKAERGEDGSKQATGSRSSETSARGSSKGSMETSSGTSSCTRRLEADDSPPEGSSSPGSGLEPQASTSSCSSSAGCREKRHRYTAKRNKTVSQETEEAYQGSEEAASGSSNELKEPSSDSESSKSCPSPSLAGGKRRASRRDGDQKKEAQGESRKRLRRACTREGKESLVDMLLSQRMTGRQEAGCGMEPANGRRMEGARAESPCKKEEENDCGGEGAAAEILGLLRRLTKQQDEILELQQVMLDNLYRSLRGFLVPCRPL</sequence>
<reference evidence="3" key="3">
    <citation type="submission" date="2015-06" db="UniProtKB">
        <authorList>
            <consortium name="EnsemblProtists"/>
        </authorList>
    </citation>
    <scope>IDENTIFICATION</scope>
</reference>
<accession>L1IGR7</accession>
<dbReference type="AlphaFoldDB" id="L1IGR7"/>
<feature type="compositionally biased region" description="Polar residues" evidence="1">
    <location>
        <begin position="148"/>
        <end position="158"/>
    </location>
</feature>
<dbReference type="HOGENOM" id="CLU_779490_0_0_1"/>
<feature type="compositionally biased region" description="Low complexity" evidence="1">
    <location>
        <begin position="218"/>
        <end position="227"/>
    </location>
</feature>
<evidence type="ECO:0000313" key="2">
    <source>
        <dbReference type="EMBL" id="EKX35423.1"/>
    </source>
</evidence>
<dbReference type="PaxDb" id="55529-EKX35423"/>
<name>L1IGR7_GUITC</name>
<keyword evidence="4" id="KW-1185">Reference proteome</keyword>
<gene>
    <name evidence="2" type="ORF">GUITHDRAFT_118440</name>
</gene>
<dbReference type="KEGG" id="gtt:GUITHDRAFT_118440"/>
<organism evidence="2">
    <name type="scientific">Guillardia theta (strain CCMP2712)</name>
    <name type="common">Cryptophyte</name>
    <dbReference type="NCBI Taxonomy" id="905079"/>
    <lineage>
        <taxon>Eukaryota</taxon>
        <taxon>Cryptophyceae</taxon>
        <taxon>Pyrenomonadales</taxon>
        <taxon>Geminigeraceae</taxon>
        <taxon>Guillardia</taxon>
    </lineage>
</organism>
<feature type="compositionally biased region" description="Basic and acidic residues" evidence="1">
    <location>
        <begin position="116"/>
        <end position="127"/>
    </location>
</feature>
<dbReference type="GeneID" id="17292165"/>
<evidence type="ECO:0000313" key="3">
    <source>
        <dbReference type="EnsemblProtists" id="EKX35423"/>
    </source>
</evidence>
<dbReference type="EMBL" id="JH993091">
    <property type="protein sequence ID" value="EKX35423.1"/>
    <property type="molecule type" value="Genomic_DNA"/>
</dbReference>
<feature type="compositionally biased region" description="Low complexity" evidence="1">
    <location>
        <begin position="236"/>
        <end position="247"/>
    </location>
</feature>
<dbReference type="RefSeq" id="XP_005822403.1">
    <property type="nucleotide sequence ID" value="XM_005822346.1"/>
</dbReference>
<evidence type="ECO:0000256" key="1">
    <source>
        <dbReference type="SAM" id="MobiDB-lite"/>
    </source>
</evidence>
<feature type="region of interest" description="Disordered" evidence="1">
    <location>
        <begin position="293"/>
        <end position="330"/>
    </location>
</feature>
<protein>
    <submittedName>
        <fullName evidence="2 3">Uncharacterized protein</fullName>
    </submittedName>
</protein>
<feature type="compositionally biased region" description="Basic and acidic residues" evidence="1">
    <location>
        <begin position="309"/>
        <end position="326"/>
    </location>
</feature>